<dbReference type="OMA" id="QHEVEVH"/>
<comment type="subunit">
    <text evidence="3">Heptamer of 7 subunits arranged in a ring.</text>
</comment>
<dbReference type="KEGG" id="aaci:ASQ49_10120"/>
<dbReference type="GO" id="GO:0005524">
    <property type="term" value="F:ATP binding"/>
    <property type="evidence" value="ECO:0007669"/>
    <property type="project" value="InterPro"/>
</dbReference>
<protein>
    <recommendedName>
        <fullName evidence="3">10 kDa chaperonin</fullName>
    </recommendedName>
</protein>
<evidence type="ECO:0000256" key="2">
    <source>
        <dbReference type="ARBA" id="ARBA00023186"/>
    </source>
</evidence>
<dbReference type="GO" id="GO:0044183">
    <property type="term" value="F:protein folding chaperone"/>
    <property type="evidence" value="ECO:0007669"/>
    <property type="project" value="InterPro"/>
</dbReference>
<dbReference type="PRINTS" id="PR00297">
    <property type="entry name" value="CHAPERONIN10"/>
</dbReference>
<dbReference type="SUPFAM" id="SSF50129">
    <property type="entry name" value="GroES-like"/>
    <property type="match status" value="1"/>
</dbReference>
<proteinExistence type="inferred from homology"/>
<evidence type="ECO:0000313" key="7">
    <source>
        <dbReference type="Proteomes" id="UP000178666"/>
    </source>
</evidence>
<evidence type="ECO:0000313" key="4">
    <source>
        <dbReference type="EMBL" id="AMS04926.1"/>
    </source>
</evidence>
<name>A0AAC8YDW3_9ACTN</name>
<sequence length="116" mass="12201">MSDIPAESPISGDLPIRMLGDRLLVTPEKEGAERHSGAGIVIPATVKLGHRLAWGTVVALGSAVRQVSLGDRVLFDPESRAEVELEGSAYILLREEDLHAVATGRATDSGAGGLYL</sequence>
<keyword evidence="2 3" id="KW-0143">Chaperone</keyword>
<evidence type="ECO:0000256" key="3">
    <source>
        <dbReference type="RuleBase" id="RU000535"/>
    </source>
</evidence>
<dbReference type="Proteomes" id="UP000178666">
    <property type="component" value="Chromosome"/>
</dbReference>
<dbReference type="InterPro" id="IPR020818">
    <property type="entry name" value="Chaperonin_GroES"/>
</dbReference>
<evidence type="ECO:0000313" key="5">
    <source>
        <dbReference type="EMBL" id="AOZ46410.1"/>
    </source>
</evidence>
<dbReference type="SMART" id="SM00883">
    <property type="entry name" value="Cpn10"/>
    <property type="match status" value="1"/>
</dbReference>
<reference evidence="4 6" key="2">
    <citation type="submission" date="2016-02" db="EMBL/GenBank/DDBJ databases">
        <title>Complete Genome Sequence of Propionibacterium acidipropionici ATCC 55737.</title>
        <authorList>
            <person name="Luna Flores C.H."/>
            <person name="Nielsen L.K."/>
            <person name="Marcellin E."/>
        </authorList>
    </citation>
    <scope>NUCLEOTIDE SEQUENCE [LARGE SCALE GENOMIC DNA]</scope>
    <source>
        <strain evidence="4 6">ATCC 55737</strain>
    </source>
</reference>
<dbReference type="EMBL" id="CP015970">
    <property type="protein sequence ID" value="AOZ46410.1"/>
    <property type="molecule type" value="Genomic_DNA"/>
</dbReference>
<dbReference type="Proteomes" id="UP000075221">
    <property type="component" value="Chromosome"/>
</dbReference>
<dbReference type="InterPro" id="IPR011032">
    <property type="entry name" value="GroES-like_sf"/>
</dbReference>
<reference evidence="5 7" key="1">
    <citation type="journal article" date="2016" name="Plant Dis.">
        <title>Improved production of propionic acid using genome shuffling.</title>
        <authorList>
            <person name="Luna-Flores C.H."/>
            <person name="Palfreyman R.W."/>
            <person name="Kromer J.O."/>
            <person name="Nielsen L.K."/>
            <person name="Marcellin E."/>
        </authorList>
    </citation>
    <scope>NUCLEOTIDE SEQUENCE [LARGE SCALE GENOMIC DNA]</scope>
    <source>
        <strain evidence="5 7">F3E8</strain>
    </source>
</reference>
<dbReference type="Gene3D" id="2.30.33.40">
    <property type="entry name" value="GroES chaperonin"/>
    <property type="match status" value="1"/>
</dbReference>
<evidence type="ECO:0000256" key="1">
    <source>
        <dbReference type="ARBA" id="ARBA00006975"/>
    </source>
</evidence>
<dbReference type="CDD" id="cd00320">
    <property type="entry name" value="cpn10"/>
    <property type="match status" value="1"/>
</dbReference>
<dbReference type="EMBL" id="CP014352">
    <property type="protein sequence ID" value="AMS04926.1"/>
    <property type="molecule type" value="Genomic_DNA"/>
</dbReference>
<comment type="similarity">
    <text evidence="1 3">Belongs to the GroES chaperonin family.</text>
</comment>
<accession>A0AAC8YDW3</accession>
<dbReference type="Pfam" id="PF00166">
    <property type="entry name" value="Cpn10"/>
    <property type="match status" value="1"/>
</dbReference>
<dbReference type="AlphaFoldDB" id="A0AAC8YDW3"/>
<evidence type="ECO:0000313" key="6">
    <source>
        <dbReference type="Proteomes" id="UP000075221"/>
    </source>
</evidence>
<organism evidence="4 6">
    <name type="scientific">Acidipropionibacterium acidipropionici</name>
    <dbReference type="NCBI Taxonomy" id="1748"/>
    <lineage>
        <taxon>Bacteria</taxon>
        <taxon>Bacillati</taxon>
        <taxon>Actinomycetota</taxon>
        <taxon>Actinomycetes</taxon>
        <taxon>Propionibacteriales</taxon>
        <taxon>Propionibacteriaceae</taxon>
        <taxon>Acidipropionibacterium</taxon>
    </lineage>
</organism>
<keyword evidence="7" id="KW-1185">Reference proteome</keyword>
<comment type="function">
    <text evidence="3">Together with the chaperonin GroEL, plays an essential role in assisting protein folding. The GroEL-GroES system forms a nano-cage that allows encapsulation of the non-native substrate proteins and provides a physical environment optimized to promote and accelerate protein folding. GroES binds to the apical surface of the GroEL ring, thereby capping the opening of the GroEL channel.</text>
</comment>
<dbReference type="InterPro" id="IPR037124">
    <property type="entry name" value="Chaperonin_GroES_sf"/>
</dbReference>
<gene>
    <name evidence="5" type="ORF">A8L58_06515</name>
    <name evidence="4" type="ORF">AXH35_05050</name>
</gene>